<dbReference type="Proteomes" id="UP000061569">
    <property type="component" value="Chromosome"/>
</dbReference>
<protein>
    <submittedName>
        <fullName evidence="1">Uncharacterized protein</fullName>
    </submittedName>
</protein>
<name>A0A0S2DJ50_LYSEN</name>
<dbReference type="PATRIC" id="fig|69.6.peg.3045"/>
<gene>
    <name evidence="1" type="ORF">GLE_3086</name>
</gene>
<dbReference type="AlphaFoldDB" id="A0A0S2DJ50"/>
<dbReference type="STRING" id="69.GLE_3086"/>
<dbReference type="EMBL" id="CP013140">
    <property type="protein sequence ID" value="ALN58433.1"/>
    <property type="molecule type" value="Genomic_DNA"/>
</dbReference>
<evidence type="ECO:0000313" key="1">
    <source>
        <dbReference type="EMBL" id="ALN58433.1"/>
    </source>
</evidence>
<reference evidence="1 2" key="1">
    <citation type="submission" date="2015-11" db="EMBL/GenBank/DDBJ databases">
        <title>Genome sequences of Lysobacter enzymogenes strain C3 and Lysobacter antibioticus ATCC 29479.</title>
        <authorList>
            <person name="Kobayashi D.Y."/>
        </authorList>
    </citation>
    <scope>NUCLEOTIDE SEQUENCE [LARGE SCALE GENOMIC DNA]</scope>
    <source>
        <strain evidence="1 2">C3</strain>
    </source>
</reference>
<accession>A0A0S2DJ50</accession>
<sequence>MSVALLAPRGPIRAAAGQAAARLQARSKWVPAFAGMTEVGGRRQR</sequence>
<evidence type="ECO:0000313" key="2">
    <source>
        <dbReference type="Proteomes" id="UP000061569"/>
    </source>
</evidence>
<organism evidence="1 2">
    <name type="scientific">Lysobacter enzymogenes</name>
    <dbReference type="NCBI Taxonomy" id="69"/>
    <lineage>
        <taxon>Bacteria</taxon>
        <taxon>Pseudomonadati</taxon>
        <taxon>Pseudomonadota</taxon>
        <taxon>Gammaproteobacteria</taxon>
        <taxon>Lysobacterales</taxon>
        <taxon>Lysobacteraceae</taxon>
        <taxon>Lysobacter</taxon>
    </lineage>
</organism>
<proteinExistence type="predicted"/>
<dbReference type="KEGG" id="lez:GLE_3086"/>